<dbReference type="GO" id="GO:0051301">
    <property type="term" value="P:cell division"/>
    <property type="evidence" value="ECO:0007669"/>
    <property type="project" value="UniProtKB-KW"/>
</dbReference>
<feature type="compositionally biased region" description="Basic and acidic residues" evidence="12">
    <location>
        <begin position="151"/>
        <end position="171"/>
    </location>
</feature>
<organism evidence="15 16">
    <name type="scientific">Monoraphidium neglectum</name>
    <dbReference type="NCBI Taxonomy" id="145388"/>
    <lineage>
        <taxon>Eukaryota</taxon>
        <taxon>Viridiplantae</taxon>
        <taxon>Chlorophyta</taxon>
        <taxon>core chlorophytes</taxon>
        <taxon>Chlorophyceae</taxon>
        <taxon>CS clade</taxon>
        <taxon>Sphaeropleales</taxon>
        <taxon>Selenastraceae</taxon>
        <taxon>Monoraphidium</taxon>
    </lineage>
</organism>
<dbReference type="Proteomes" id="UP000054498">
    <property type="component" value="Unassembled WGS sequence"/>
</dbReference>
<dbReference type="PANTHER" id="PTHR21650">
    <property type="entry name" value="MEMBRALIN/KINETOCHORE PROTEIN NUF2"/>
    <property type="match status" value="1"/>
</dbReference>
<keyword evidence="5" id="KW-0132">Cell division</keyword>
<feature type="non-terminal residue" evidence="15">
    <location>
        <position position="360"/>
    </location>
</feature>
<feature type="compositionally biased region" description="Basic and acidic residues" evidence="12">
    <location>
        <begin position="350"/>
        <end position="360"/>
    </location>
</feature>
<dbReference type="Gene3D" id="1.10.418.60">
    <property type="entry name" value="Ncd80 complex, Nuf2 subunit"/>
    <property type="match status" value="1"/>
</dbReference>
<keyword evidence="10" id="KW-0131">Cell cycle</keyword>
<dbReference type="InterPro" id="IPR041112">
    <property type="entry name" value="Nuf2_DHR10-like"/>
</dbReference>
<dbReference type="RefSeq" id="XP_013896442.1">
    <property type="nucleotide sequence ID" value="XM_014040988.1"/>
</dbReference>
<dbReference type="Pfam" id="PF18595">
    <property type="entry name" value="Nuf2_DHR10-like"/>
    <property type="match status" value="1"/>
</dbReference>
<protein>
    <submittedName>
        <fullName evidence="15">Kinetochore protein nuf2</fullName>
    </submittedName>
</protein>
<dbReference type="GO" id="GO:0005634">
    <property type="term" value="C:nucleus"/>
    <property type="evidence" value="ECO:0007669"/>
    <property type="project" value="UniProtKB-SubCell"/>
</dbReference>
<sequence length="360" mass="40847">MSSYSFPVLENDELLPCLEEMEIPITAAQLAKPTHEVVAPIFENILVNLTGITREELNQPVFAAIDAFEYPELHDESIAARSFFSQLSKLLVVCGVKDFGMKDLHKPDALRLRRHLSAVINFAKFREEKLIAYAELQARLESLMEQRRGLQEEQAARESELRRMREERAGEEADASQIQAEADALRGENQQLNRQFAAASSEVKALKSQVAQLSEAVQAEKFELMNGQQEHERLREQIVQARAARGVFSPDKFKRSLVELQSAVDDERGHVDAADKRCRALQARDDTVGKVEKDVSKCLELMKEIENEVARKKEASRHAKDLREQIGAASNDAADMEAKQQHLLRQQATFKDRIRKLESQ</sequence>
<proteinExistence type="inferred from homology"/>
<reference evidence="15 16" key="1">
    <citation type="journal article" date="2013" name="BMC Genomics">
        <title>Reconstruction of the lipid metabolism for the microalga Monoraphidium neglectum from its genome sequence reveals characteristics suitable for biofuel production.</title>
        <authorList>
            <person name="Bogen C."/>
            <person name="Al-Dilaimi A."/>
            <person name="Albersmeier A."/>
            <person name="Wichmann J."/>
            <person name="Grundmann M."/>
            <person name="Rupp O."/>
            <person name="Lauersen K.J."/>
            <person name="Blifernez-Klassen O."/>
            <person name="Kalinowski J."/>
            <person name="Goesmann A."/>
            <person name="Mussgnug J.H."/>
            <person name="Kruse O."/>
        </authorList>
    </citation>
    <scope>NUCLEOTIDE SEQUENCE [LARGE SCALE GENOMIC DNA]</scope>
    <source>
        <strain evidence="15 16">SAG 48.87</strain>
    </source>
</reference>
<dbReference type="GO" id="GO:0007052">
    <property type="term" value="P:mitotic spindle organization"/>
    <property type="evidence" value="ECO:0007669"/>
    <property type="project" value="TreeGrafter"/>
</dbReference>
<keyword evidence="6" id="KW-0498">Mitosis</keyword>
<dbReference type="GO" id="GO:0045132">
    <property type="term" value="P:meiotic chromosome segregation"/>
    <property type="evidence" value="ECO:0007669"/>
    <property type="project" value="TreeGrafter"/>
</dbReference>
<dbReference type="GO" id="GO:0031262">
    <property type="term" value="C:Ndc80 complex"/>
    <property type="evidence" value="ECO:0007669"/>
    <property type="project" value="InterPro"/>
</dbReference>
<dbReference type="Pfam" id="PF03800">
    <property type="entry name" value="Nuf2"/>
    <property type="match status" value="1"/>
</dbReference>
<dbReference type="GO" id="GO:0051383">
    <property type="term" value="P:kinetochore organization"/>
    <property type="evidence" value="ECO:0007669"/>
    <property type="project" value="TreeGrafter"/>
</dbReference>
<evidence type="ECO:0000256" key="11">
    <source>
        <dbReference type="ARBA" id="ARBA00023328"/>
    </source>
</evidence>
<evidence type="ECO:0000256" key="7">
    <source>
        <dbReference type="ARBA" id="ARBA00022838"/>
    </source>
</evidence>
<dbReference type="KEGG" id="mng:MNEG_10538"/>
<name>A0A0D2JCL9_9CHLO</name>
<evidence type="ECO:0000259" key="13">
    <source>
        <dbReference type="Pfam" id="PF03800"/>
    </source>
</evidence>
<evidence type="ECO:0000256" key="12">
    <source>
        <dbReference type="SAM" id="MobiDB-lite"/>
    </source>
</evidence>
<accession>A0A0D2JCL9</accession>
<evidence type="ECO:0000256" key="3">
    <source>
        <dbReference type="ARBA" id="ARBA00005498"/>
    </source>
</evidence>
<evidence type="ECO:0000256" key="6">
    <source>
        <dbReference type="ARBA" id="ARBA00022776"/>
    </source>
</evidence>
<evidence type="ECO:0000256" key="10">
    <source>
        <dbReference type="ARBA" id="ARBA00023306"/>
    </source>
</evidence>
<evidence type="ECO:0000313" key="15">
    <source>
        <dbReference type="EMBL" id="KIY97422.1"/>
    </source>
</evidence>
<keyword evidence="16" id="KW-1185">Reference proteome</keyword>
<keyword evidence="8" id="KW-0175">Coiled coil</keyword>
<evidence type="ECO:0000256" key="9">
    <source>
        <dbReference type="ARBA" id="ARBA00023242"/>
    </source>
</evidence>
<dbReference type="EMBL" id="KK102578">
    <property type="protein sequence ID" value="KIY97422.1"/>
    <property type="molecule type" value="Genomic_DNA"/>
</dbReference>
<keyword evidence="11" id="KW-0137">Centromere</keyword>
<dbReference type="OrthoDB" id="8194677at2759"/>
<keyword evidence="9" id="KW-0539">Nucleus</keyword>
<evidence type="ECO:0000256" key="8">
    <source>
        <dbReference type="ARBA" id="ARBA00023054"/>
    </source>
</evidence>
<evidence type="ECO:0000256" key="1">
    <source>
        <dbReference type="ARBA" id="ARBA00004123"/>
    </source>
</evidence>
<dbReference type="GO" id="GO:0051315">
    <property type="term" value="P:attachment of mitotic spindle microtubules to kinetochore"/>
    <property type="evidence" value="ECO:0007669"/>
    <property type="project" value="TreeGrafter"/>
</dbReference>
<dbReference type="InterPro" id="IPR005549">
    <property type="entry name" value="Kinetochore_Nuf2_N"/>
</dbReference>
<dbReference type="STRING" id="145388.A0A0D2JCL9"/>
<dbReference type="GO" id="GO:0044877">
    <property type="term" value="F:protein-containing complex binding"/>
    <property type="evidence" value="ECO:0007669"/>
    <property type="project" value="TreeGrafter"/>
</dbReference>
<dbReference type="PANTHER" id="PTHR21650:SF2">
    <property type="entry name" value="KINETOCHORE PROTEIN NUF2"/>
    <property type="match status" value="1"/>
</dbReference>
<feature type="domain" description="Nuf2 DHR10-like" evidence="14">
    <location>
        <begin position="262"/>
        <end position="360"/>
    </location>
</feature>
<evidence type="ECO:0000256" key="2">
    <source>
        <dbReference type="ARBA" id="ARBA00004629"/>
    </source>
</evidence>
<keyword evidence="4" id="KW-0158">Chromosome</keyword>
<dbReference type="InterPro" id="IPR038275">
    <property type="entry name" value="Nuf2_N_sf"/>
</dbReference>
<feature type="region of interest" description="Disordered" evidence="12">
    <location>
        <begin position="151"/>
        <end position="177"/>
    </location>
</feature>
<comment type="similarity">
    <text evidence="3">Belongs to the NUF2 family.</text>
</comment>
<feature type="region of interest" description="Disordered" evidence="12">
    <location>
        <begin position="330"/>
        <end position="360"/>
    </location>
</feature>
<dbReference type="AlphaFoldDB" id="A0A0D2JCL9"/>
<comment type="subcellular location">
    <subcellularLocation>
        <location evidence="2">Chromosome</location>
        <location evidence="2">Centromere</location>
        <location evidence="2">Kinetochore</location>
    </subcellularLocation>
    <subcellularLocation>
        <location evidence="1">Nucleus</location>
    </subcellularLocation>
</comment>
<gene>
    <name evidence="15" type="ORF">MNEG_10538</name>
</gene>
<dbReference type="GeneID" id="25727710"/>
<evidence type="ECO:0000259" key="14">
    <source>
        <dbReference type="Pfam" id="PF18595"/>
    </source>
</evidence>
<keyword evidence="7" id="KW-0995">Kinetochore</keyword>
<evidence type="ECO:0000313" key="16">
    <source>
        <dbReference type="Proteomes" id="UP000054498"/>
    </source>
</evidence>
<feature type="domain" description="Kinetochore protein Nuf2 N-terminal" evidence="13">
    <location>
        <begin position="4"/>
        <end position="140"/>
    </location>
</feature>
<evidence type="ECO:0000256" key="4">
    <source>
        <dbReference type="ARBA" id="ARBA00022454"/>
    </source>
</evidence>
<evidence type="ECO:0000256" key="5">
    <source>
        <dbReference type="ARBA" id="ARBA00022618"/>
    </source>
</evidence>